<name>A0ABN2N7S1_9MICO</name>
<keyword evidence="4" id="KW-1185">Reference proteome</keyword>
<evidence type="ECO:0000313" key="3">
    <source>
        <dbReference type="EMBL" id="GAA1856631.1"/>
    </source>
</evidence>
<sequence>MTDILHRIGAQAPLEKVYEAIATPAGVAAWWTQQTTGEGTVGSDLDTEFRTLEGELVGTIGMRVAELDPAAGVVDWLVTDGPEEWNGTHIRFELHEDEDWTIVMFRHTGWAEPVEFLHHCSTKWASFLLSLKKYVETGEGEPSPRDVRISNWH</sequence>
<evidence type="ECO:0000259" key="2">
    <source>
        <dbReference type="Pfam" id="PF08327"/>
    </source>
</evidence>
<organism evidence="3 4">
    <name type="scientific">Myceligenerans crystallogenes</name>
    <dbReference type="NCBI Taxonomy" id="316335"/>
    <lineage>
        <taxon>Bacteria</taxon>
        <taxon>Bacillati</taxon>
        <taxon>Actinomycetota</taxon>
        <taxon>Actinomycetes</taxon>
        <taxon>Micrococcales</taxon>
        <taxon>Promicromonosporaceae</taxon>
        <taxon>Myceligenerans</taxon>
    </lineage>
</organism>
<protein>
    <submittedName>
        <fullName evidence="3">SRPBCC domain-containing protein</fullName>
    </submittedName>
</protein>
<dbReference type="Gene3D" id="3.30.530.20">
    <property type="match status" value="1"/>
</dbReference>
<feature type="domain" description="Activator of Hsp90 ATPase homologue 1/2-like C-terminal" evidence="2">
    <location>
        <begin position="12"/>
        <end position="136"/>
    </location>
</feature>
<dbReference type="Proteomes" id="UP001501094">
    <property type="component" value="Unassembled WGS sequence"/>
</dbReference>
<comment type="similarity">
    <text evidence="1">Belongs to the AHA1 family.</text>
</comment>
<dbReference type="Pfam" id="PF08327">
    <property type="entry name" value="AHSA1"/>
    <property type="match status" value="1"/>
</dbReference>
<evidence type="ECO:0000313" key="4">
    <source>
        <dbReference type="Proteomes" id="UP001501094"/>
    </source>
</evidence>
<dbReference type="InterPro" id="IPR013538">
    <property type="entry name" value="ASHA1/2-like_C"/>
</dbReference>
<gene>
    <name evidence="3" type="ORF">GCM10009751_12330</name>
</gene>
<comment type="caution">
    <text evidence="3">The sequence shown here is derived from an EMBL/GenBank/DDBJ whole genome shotgun (WGS) entry which is preliminary data.</text>
</comment>
<dbReference type="EMBL" id="BAAANL010000002">
    <property type="protein sequence ID" value="GAA1856631.1"/>
    <property type="molecule type" value="Genomic_DNA"/>
</dbReference>
<dbReference type="InterPro" id="IPR023393">
    <property type="entry name" value="START-like_dom_sf"/>
</dbReference>
<evidence type="ECO:0000256" key="1">
    <source>
        <dbReference type="ARBA" id="ARBA00006817"/>
    </source>
</evidence>
<proteinExistence type="inferred from homology"/>
<accession>A0ABN2N7S1</accession>
<dbReference type="SUPFAM" id="SSF55961">
    <property type="entry name" value="Bet v1-like"/>
    <property type="match status" value="1"/>
</dbReference>
<dbReference type="RefSeq" id="WP_344100638.1">
    <property type="nucleotide sequence ID" value="NZ_BAAANL010000002.1"/>
</dbReference>
<dbReference type="CDD" id="cd07814">
    <property type="entry name" value="SRPBCC_CalC_Aha1-like"/>
    <property type="match status" value="1"/>
</dbReference>
<reference evidence="3 4" key="1">
    <citation type="journal article" date="2019" name="Int. J. Syst. Evol. Microbiol.">
        <title>The Global Catalogue of Microorganisms (GCM) 10K type strain sequencing project: providing services to taxonomists for standard genome sequencing and annotation.</title>
        <authorList>
            <consortium name="The Broad Institute Genomics Platform"/>
            <consortium name="The Broad Institute Genome Sequencing Center for Infectious Disease"/>
            <person name="Wu L."/>
            <person name="Ma J."/>
        </authorList>
    </citation>
    <scope>NUCLEOTIDE SEQUENCE [LARGE SCALE GENOMIC DNA]</scope>
    <source>
        <strain evidence="3 4">JCM 14326</strain>
    </source>
</reference>